<dbReference type="EMBL" id="CP047656">
    <property type="protein sequence ID" value="QHJ11228.1"/>
    <property type="molecule type" value="Genomic_DNA"/>
</dbReference>
<reference evidence="7 8" key="1">
    <citation type="submission" date="2019-12" db="EMBL/GenBank/DDBJ databases">
        <title>Genome sequencing and assembly of endphytes of Porphyra tenera.</title>
        <authorList>
            <person name="Park J.M."/>
            <person name="Shin R."/>
            <person name="Jo S.H."/>
        </authorList>
    </citation>
    <scope>NUCLEOTIDE SEQUENCE [LARGE SCALE GENOMIC DNA]</scope>
    <source>
        <strain evidence="7 8">GPM4</strain>
    </source>
</reference>
<accession>A0A857JJ03</accession>
<keyword evidence="2" id="KW-0997">Cell inner membrane</keyword>
<sequence length="272" mass="31429">MNNALVYRAHYRTVWLSDIHLGSKDCKAEYLLDFLNHSTIETLYLVGDIIDMWAMSKQFRWPETHNQVLHKLMSLSKEETRVIFLPGNHDAPLQKYDGITFGEIEIARETVHTTADGKKLLVLHGDQFDQEVCFGPLQSWIGDKAYDLLLFINRWYNHIRAALKFPYWSLAGYLKSHIKEANKAIRRYKNACANRAAEMDLDGVICGHIHHPEVDNINGKIYYNDGDWIENCSALTELPNGEMKLIYWTQTAHASNLFNLRMSKTKNQNKAA</sequence>
<evidence type="ECO:0000256" key="4">
    <source>
        <dbReference type="ARBA" id="ARBA00023136"/>
    </source>
</evidence>
<dbReference type="KEGG" id="pmes:FX988_01456"/>
<dbReference type="EC" id="3.6.1.54" evidence="7"/>
<gene>
    <name evidence="7" type="ORF">FX988_01456</name>
</gene>
<dbReference type="InterPro" id="IPR043461">
    <property type="entry name" value="LpxH-like"/>
</dbReference>
<evidence type="ECO:0000259" key="6">
    <source>
        <dbReference type="Pfam" id="PF00149"/>
    </source>
</evidence>
<evidence type="ECO:0000256" key="3">
    <source>
        <dbReference type="ARBA" id="ARBA00022723"/>
    </source>
</evidence>
<evidence type="ECO:0000313" key="8">
    <source>
        <dbReference type="Proteomes" id="UP000464524"/>
    </source>
</evidence>
<keyword evidence="4" id="KW-0472">Membrane</keyword>
<proteinExistence type="predicted"/>
<dbReference type="Pfam" id="PF00149">
    <property type="entry name" value="Metallophos"/>
    <property type="match status" value="1"/>
</dbReference>
<dbReference type="AlphaFoldDB" id="A0A857JJ03"/>
<evidence type="ECO:0000313" key="7">
    <source>
        <dbReference type="EMBL" id="QHJ11228.1"/>
    </source>
</evidence>
<keyword evidence="8" id="KW-1185">Reference proteome</keyword>
<feature type="domain" description="Calcineurin-like phosphoesterase" evidence="6">
    <location>
        <begin position="12"/>
        <end position="212"/>
    </location>
</feature>
<keyword evidence="1" id="KW-1003">Cell membrane</keyword>
<evidence type="ECO:0000256" key="2">
    <source>
        <dbReference type="ARBA" id="ARBA00022519"/>
    </source>
</evidence>
<dbReference type="SUPFAM" id="SSF56300">
    <property type="entry name" value="Metallo-dependent phosphatases"/>
    <property type="match status" value="1"/>
</dbReference>
<organism evidence="7 8">
    <name type="scientific">Paraglaciecola mesophila</name>
    <dbReference type="NCBI Taxonomy" id="197222"/>
    <lineage>
        <taxon>Bacteria</taxon>
        <taxon>Pseudomonadati</taxon>
        <taxon>Pseudomonadota</taxon>
        <taxon>Gammaproteobacteria</taxon>
        <taxon>Alteromonadales</taxon>
        <taxon>Alteromonadaceae</taxon>
        <taxon>Paraglaciecola</taxon>
    </lineage>
</organism>
<evidence type="ECO:0000256" key="1">
    <source>
        <dbReference type="ARBA" id="ARBA00022475"/>
    </source>
</evidence>
<keyword evidence="3" id="KW-0479">Metal-binding</keyword>
<dbReference type="CDD" id="cd07398">
    <property type="entry name" value="MPP_YbbF-LpxH"/>
    <property type="match status" value="1"/>
</dbReference>
<dbReference type="PANTHER" id="PTHR34990">
    <property type="entry name" value="UDP-2,3-DIACYLGLUCOSAMINE HYDROLASE-RELATED"/>
    <property type="match status" value="1"/>
</dbReference>
<keyword evidence="7" id="KW-0378">Hydrolase</keyword>
<evidence type="ECO:0000256" key="5">
    <source>
        <dbReference type="ARBA" id="ARBA00023211"/>
    </source>
</evidence>
<dbReference type="GO" id="GO:0009245">
    <property type="term" value="P:lipid A biosynthetic process"/>
    <property type="evidence" value="ECO:0007669"/>
    <property type="project" value="TreeGrafter"/>
</dbReference>
<dbReference type="Gene3D" id="3.60.21.10">
    <property type="match status" value="1"/>
</dbReference>
<dbReference type="InterPro" id="IPR004843">
    <property type="entry name" value="Calcineurin-like_PHP"/>
</dbReference>
<dbReference type="GO" id="GO:0046872">
    <property type="term" value="F:metal ion binding"/>
    <property type="evidence" value="ECO:0007669"/>
    <property type="project" value="UniProtKB-KW"/>
</dbReference>
<dbReference type="PANTHER" id="PTHR34990:SF2">
    <property type="entry name" value="BLL8164 PROTEIN"/>
    <property type="match status" value="1"/>
</dbReference>
<dbReference type="GO" id="GO:0016020">
    <property type="term" value="C:membrane"/>
    <property type="evidence" value="ECO:0007669"/>
    <property type="project" value="GOC"/>
</dbReference>
<keyword evidence="5" id="KW-0464">Manganese</keyword>
<dbReference type="GO" id="GO:0008758">
    <property type="term" value="F:UDP-2,3-diacylglucosamine hydrolase activity"/>
    <property type="evidence" value="ECO:0007669"/>
    <property type="project" value="TreeGrafter"/>
</dbReference>
<name>A0A857JJ03_9ALTE</name>
<dbReference type="InterPro" id="IPR029052">
    <property type="entry name" value="Metallo-depent_PP-like"/>
</dbReference>
<dbReference type="OrthoDB" id="9802481at2"/>
<dbReference type="Proteomes" id="UP000464524">
    <property type="component" value="Chromosome"/>
</dbReference>
<dbReference type="RefSeq" id="WP_160178994.1">
    <property type="nucleotide sequence ID" value="NZ_CP047656.1"/>
</dbReference>
<protein>
    <submittedName>
        <fullName evidence="7">UDP-2,3-diacylglucosamine hydrolase</fullName>
        <ecNumber evidence="7">3.6.1.54</ecNumber>
    </submittedName>
</protein>